<dbReference type="AlphaFoldDB" id="A0A381U585"/>
<proteinExistence type="predicted"/>
<accession>A0A381U585</accession>
<name>A0A381U585_9ZZZZ</name>
<dbReference type="EMBL" id="UINC01005490">
    <property type="protein sequence ID" value="SVA21653.1"/>
    <property type="molecule type" value="Genomic_DNA"/>
</dbReference>
<reference evidence="1" key="1">
    <citation type="submission" date="2018-05" db="EMBL/GenBank/DDBJ databases">
        <authorList>
            <person name="Lanie J.A."/>
            <person name="Ng W.-L."/>
            <person name="Kazmierczak K.M."/>
            <person name="Andrzejewski T.M."/>
            <person name="Davidsen T.M."/>
            <person name="Wayne K.J."/>
            <person name="Tettelin H."/>
            <person name="Glass J.I."/>
            <person name="Rusch D."/>
            <person name="Podicherti R."/>
            <person name="Tsui H.-C.T."/>
            <person name="Winkler M.E."/>
        </authorList>
    </citation>
    <scope>NUCLEOTIDE SEQUENCE</scope>
</reference>
<gene>
    <name evidence="1" type="ORF">METZ01_LOCUS74507</name>
</gene>
<sequence>VHLKRFFLVFILPIIIFSQEIDLNPFGTTYPTKKKRIIHSPPKPLFAGRVHYLDFITDIPKDSISTSMLFFKTDSMQYYREINIEGEQGLYRFKYDPKIYPGTSIQYYFVIKSNTQLFAAPVSSKGKLYPMDSRFIDPIEYHKQKVRLKK</sequence>
<evidence type="ECO:0000313" key="1">
    <source>
        <dbReference type="EMBL" id="SVA21653.1"/>
    </source>
</evidence>
<feature type="non-terminal residue" evidence="1">
    <location>
        <position position="1"/>
    </location>
</feature>
<organism evidence="1">
    <name type="scientific">marine metagenome</name>
    <dbReference type="NCBI Taxonomy" id="408172"/>
    <lineage>
        <taxon>unclassified sequences</taxon>
        <taxon>metagenomes</taxon>
        <taxon>ecological metagenomes</taxon>
    </lineage>
</organism>
<protein>
    <submittedName>
        <fullName evidence="1">Uncharacterized protein</fullName>
    </submittedName>
</protein>